<evidence type="ECO:0000256" key="1">
    <source>
        <dbReference type="SAM" id="SignalP"/>
    </source>
</evidence>
<dbReference type="VEuPathDB" id="CryptoDB:cand_022520"/>
<comment type="caution">
    <text evidence="2">The sequence shown here is derived from an EMBL/GenBank/DDBJ whole genome shotgun (WGS) entry which is preliminary data.</text>
</comment>
<protein>
    <submittedName>
        <fullName evidence="2">Uncharacterized protein</fullName>
    </submittedName>
</protein>
<feature type="chain" id="PRO_5012091376" evidence="1">
    <location>
        <begin position="25"/>
        <end position="692"/>
    </location>
</feature>
<dbReference type="Proteomes" id="UP000186804">
    <property type="component" value="Unassembled WGS sequence"/>
</dbReference>
<dbReference type="OrthoDB" id="340046at2759"/>
<sequence length="692" mass="78140">MTLYLRSKCFAVFLFLYIVKLVRCVYQTPEYTVNRINLLIQKFLIDSDIKINYEITKSLARSLDLTAGETLHDQFQTVMDDCEKKTSSTLSATGNNASLSRSICKNVLHEHVKLVLNRQHFAENIYEVISNSPQEIPSNSTKSPNEQPYPLKKSIFITPEISYLISDLLPLNPSLEQCVESILRVLSLPFGFTESQANIVCTDILEMRRIRGYYSSKDKIPNNLQDISPKKSDNSCSKYKIKLTPFKSVPEALNFESFDIIGGLSYNNNKINTESDTITKKPNLLFLPFINSPVISIKKSERLLKYSMGESNISPELLTESVTEVQELKVSEKLIFNDDIYSDLILPCKLLTYEEKILASMLVFISNSMQLPLDAIEACIVITRTVTSSTIVVPNQNDISQQKAGIISTQIINFFIPTCINSLLTISIFVPLSNFANNYLAPLETSESATKILGKICGKVMKNFVDIFGTISIEQQFECNIIHTLIINSLQEQIWNKAGALFTTRELSNIVCKLNFEYSISQVVSDCSILFSKYIKEIPKDLVFTICQSILSYVQPQPLVVRPIIYTITSILSELVNSANQYAKKSIRSLIDIGTQILDSCLGREDCIEFYESSCKKAFLDLSSIEGMTISEIEFICGNSKSLVTKVLSNFSIPEYLLKYHKTQFKSRITIIQSNISIYSKIQEKTGEQLLS</sequence>
<dbReference type="GeneID" id="92366436"/>
<accession>A0A1J4MVJ5</accession>
<proteinExistence type="predicted"/>
<organism evidence="2 3">
    <name type="scientific">Cryptosporidium andersoni</name>
    <dbReference type="NCBI Taxonomy" id="117008"/>
    <lineage>
        <taxon>Eukaryota</taxon>
        <taxon>Sar</taxon>
        <taxon>Alveolata</taxon>
        <taxon>Apicomplexa</taxon>
        <taxon>Conoidasida</taxon>
        <taxon>Coccidia</taxon>
        <taxon>Eucoccidiorida</taxon>
        <taxon>Eimeriorina</taxon>
        <taxon>Cryptosporidiidae</taxon>
        <taxon>Cryptosporidium</taxon>
    </lineage>
</organism>
<feature type="signal peptide" evidence="1">
    <location>
        <begin position="1"/>
        <end position="24"/>
    </location>
</feature>
<evidence type="ECO:0000313" key="3">
    <source>
        <dbReference type="Proteomes" id="UP000186804"/>
    </source>
</evidence>
<dbReference type="RefSeq" id="XP_067068755.1">
    <property type="nucleotide sequence ID" value="XM_067212482.1"/>
</dbReference>
<gene>
    <name evidence="2" type="ORF">cand_022520</name>
</gene>
<dbReference type="EMBL" id="LRBS01000048">
    <property type="protein sequence ID" value="OII76909.1"/>
    <property type="molecule type" value="Genomic_DNA"/>
</dbReference>
<keyword evidence="1" id="KW-0732">Signal</keyword>
<name>A0A1J4MVJ5_9CRYT</name>
<reference evidence="2 3" key="1">
    <citation type="submission" date="2016-10" db="EMBL/GenBank/DDBJ databases">
        <title>Reductive evolution of mitochondrial metabolism and differential evolution of invasion-related proteins in Cryptosporidium.</title>
        <authorList>
            <person name="Liu S."/>
            <person name="Roellig D.M."/>
            <person name="Guo Y."/>
            <person name="Li N."/>
            <person name="Frace M.A."/>
            <person name="Tang K."/>
            <person name="Zhang L."/>
            <person name="Feng Y."/>
            <person name="Xiao L."/>
        </authorList>
    </citation>
    <scope>NUCLEOTIDE SEQUENCE [LARGE SCALE GENOMIC DNA]</scope>
    <source>
        <strain evidence="2">30847</strain>
    </source>
</reference>
<keyword evidence="3" id="KW-1185">Reference proteome</keyword>
<evidence type="ECO:0000313" key="2">
    <source>
        <dbReference type="EMBL" id="OII76909.1"/>
    </source>
</evidence>
<dbReference type="AlphaFoldDB" id="A0A1J4MVJ5"/>